<dbReference type="SUPFAM" id="SSF48208">
    <property type="entry name" value="Six-hairpin glycosidases"/>
    <property type="match status" value="1"/>
</dbReference>
<reference evidence="2 3" key="1">
    <citation type="submission" date="2018-04" db="EMBL/GenBank/DDBJ databases">
        <title>The genome sequence of Caulobacter sp. 736.</title>
        <authorList>
            <person name="Gao J."/>
            <person name="Sun J."/>
        </authorList>
    </citation>
    <scope>NUCLEOTIDE SEQUENCE [LARGE SCALE GENOMIC DNA]</scope>
    <source>
        <strain evidence="2 3">736</strain>
    </source>
</reference>
<comment type="caution">
    <text evidence="2">The sequence shown here is derived from an EMBL/GenBank/DDBJ whole genome shotgun (WGS) entry which is preliminary data.</text>
</comment>
<dbReference type="InterPro" id="IPR008928">
    <property type="entry name" value="6-hairpin_glycosidase_sf"/>
</dbReference>
<dbReference type="GO" id="GO:0005975">
    <property type="term" value="P:carbohydrate metabolic process"/>
    <property type="evidence" value="ECO:0007669"/>
    <property type="project" value="InterPro"/>
</dbReference>
<keyword evidence="3" id="KW-1185">Reference proteome</keyword>
<evidence type="ECO:0000313" key="3">
    <source>
        <dbReference type="Proteomes" id="UP000244913"/>
    </source>
</evidence>
<dbReference type="AlphaFoldDB" id="A0A2T9J9E2"/>
<evidence type="ECO:0000256" key="1">
    <source>
        <dbReference type="SAM" id="SignalP"/>
    </source>
</evidence>
<dbReference type="Pfam" id="PF26099">
    <property type="entry name" value="DUF8034"/>
    <property type="match status" value="1"/>
</dbReference>
<name>A0A2T9J9E2_9CAUL</name>
<organism evidence="2 3">
    <name type="scientific">Caulobacter radicis</name>
    <dbReference type="NCBI Taxonomy" id="2172650"/>
    <lineage>
        <taxon>Bacteria</taxon>
        <taxon>Pseudomonadati</taxon>
        <taxon>Pseudomonadota</taxon>
        <taxon>Alphaproteobacteria</taxon>
        <taxon>Caulobacterales</taxon>
        <taxon>Caulobacteraceae</taxon>
        <taxon>Caulobacter</taxon>
    </lineage>
</organism>
<dbReference type="EMBL" id="QDKP01000047">
    <property type="protein sequence ID" value="PVM78467.1"/>
    <property type="molecule type" value="Genomic_DNA"/>
</dbReference>
<dbReference type="Proteomes" id="UP000244913">
    <property type="component" value="Unassembled WGS sequence"/>
</dbReference>
<evidence type="ECO:0000313" key="2">
    <source>
        <dbReference type="EMBL" id="PVM78467.1"/>
    </source>
</evidence>
<gene>
    <name evidence="2" type="ORF">DDF65_15585</name>
</gene>
<feature type="chain" id="PRO_5015762479" evidence="1">
    <location>
        <begin position="26"/>
        <end position="614"/>
    </location>
</feature>
<dbReference type="RefSeq" id="WP_116568573.1">
    <property type="nucleotide sequence ID" value="NZ_QDKP01000047.1"/>
</dbReference>
<dbReference type="InterPro" id="IPR058347">
    <property type="entry name" value="DUF8034"/>
</dbReference>
<sequence length="614" mass="68443">MLSRRHVLAGASALVLAGIGRAASAAPAALTVTTPMVAPEWALLQRELLKANEEACEAFFARYFDERGYLLAFERWGANDGPDDAIENVNDWPTLHALGAGDRVLELARKAFEGNVRQYTAARTKDVPFAREGMYYKEFPVMSDWQHLSEGLSVFNLLGLSAPNDPRFRERARRFSGFYTGEDPSTPNYDPKLNIIRSMITGSRGPMLRKATPLDWAGDPFDVTHFYMEHGERSYEETLRHYDEYDDVVGDSPLNLQATSLVMNAYMLDHEARYRDWILKYVDGWIERARANGDVIPSKVGLDGQVPKGRWWSGTYGWGFSPVVPQTGKREDRNRVPRAVVGFMNAYLLTGDDKYLDVWRRQNDVINAQKKVEDGKVSTPRMYGPKGWYGFAPGEYQLNGLEIWYLSMKGSDRARAAAHPWLDWLDGKDPSYPAKALRGDLERVRARAQAQRDDTSTPDTRLADAALDINPASVTALIQLMEGGIHIARPPWSKSSPSQGGALHYARLRYFDPERRRAGAPQDVAALVERLADDETVVSLVNLSPVAPRTVTIQGGAYGEHQILSAAIGEGAAQAVDASAFTLRLAPGSGARLTLKMKRHVNQPTLSFPWDRVV</sequence>
<protein>
    <submittedName>
        <fullName evidence="2">Uncharacterized protein</fullName>
    </submittedName>
</protein>
<keyword evidence="1" id="KW-0732">Signal</keyword>
<accession>A0A2T9J9E2</accession>
<proteinExistence type="predicted"/>
<dbReference type="PROSITE" id="PS51318">
    <property type="entry name" value="TAT"/>
    <property type="match status" value="1"/>
</dbReference>
<feature type="signal peptide" evidence="1">
    <location>
        <begin position="1"/>
        <end position="25"/>
    </location>
</feature>
<dbReference type="InterPro" id="IPR006311">
    <property type="entry name" value="TAT_signal"/>
</dbReference>